<gene>
    <name evidence="2" type="ORF">LMK00_03050</name>
</gene>
<proteinExistence type="predicted"/>
<protein>
    <submittedName>
        <fullName evidence="2">Cupin domain-containing protein</fullName>
    </submittedName>
</protein>
<reference evidence="2" key="1">
    <citation type="journal article" date="2022" name="Front. Microbiol.">
        <title>Feed Insects as a Reservoir of Granadaene-Producing Lactococci.</title>
        <authorList>
            <person name="Neuzil-Bunesova V."/>
            <person name="Ramirez Garcia A."/>
            <person name="Modrackova N."/>
            <person name="Makovska M."/>
            <person name="Sabolova M."/>
            <person name="Sproer C."/>
            <person name="Bunk B."/>
            <person name="Blom J."/>
            <person name="Schwab C."/>
        </authorList>
    </citation>
    <scope>NUCLEOTIDE SEQUENCE</scope>
    <source>
        <strain evidence="2">I4/6O</strain>
    </source>
</reference>
<dbReference type="SUPFAM" id="SSF51182">
    <property type="entry name" value="RmlC-like cupins"/>
    <property type="match status" value="1"/>
</dbReference>
<dbReference type="Pfam" id="PF06172">
    <property type="entry name" value="Cupin_5"/>
    <property type="match status" value="1"/>
</dbReference>
<evidence type="ECO:0000259" key="1">
    <source>
        <dbReference type="Pfam" id="PF06172"/>
    </source>
</evidence>
<dbReference type="InterPro" id="IPR039935">
    <property type="entry name" value="YML079W-like"/>
</dbReference>
<dbReference type="InterPro" id="IPR009327">
    <property type="entry name" value="Cupin_DUF985"/>
</dbReference>
<dbReference type="RefSeq" id="WP_252175680.1">
    <property type="nucleotide sequence ID" value="NZ_CP086395.1"/>
</dbReference>
<dbReference type="Proteomes" id="UP001056730">
    <property type="component" value="Chromosome"/>
</dbReference>
<accession>A0A9Q8Y3A1</accession>
<dbReference type="AlphaFoldDB" id="A0A9Q8Y3A1"/>
<dbReference type="PANTHER" id="PTHR33387:SF3">
    <property type="entry name" value="DUF985 DOMAIN-CONTAINING PROTEIN"/>
    <property type="match status" value="1"/>
</dbReference>
<evidence type="ECO:0000313" key="2">
    <source>
        <dbReference type="EMBL" id="USJ20991.1"/>
    </source>
</evidence>
<dbReference type="EMBL" id="CP086395">
    <property type="protein sequence ID" value="USJ20991.1"/>
    <property type="molecule type" value="Genomic_DNA"/>
</dbReference>
<organism evidence="2 3">
    <name type="scientific">Lactococcus formosensis</name>
    <dbReference type="NCBI Taxonomy" id="1281486"/>
    <lineage>
        <taxon>Bacteria</taxon>
        <taxon>Bacillati</taxon>
        <taxon>Bacillota</taxon>
        <taxon>Bacilli</taxon>
        <taxon>Lactobacillales</taxon>
        <taxon>Streptococcaceae</taxon>
        <taxon>Lactococcus</taxon>
    </lineage>
</organism>
<evidence type="ECO:0000313" key="3">
    <source>
        <dbReference type="Proteomes" id="UP001056730"/>
    </source>
</evidence>
<feature type="domain" description="DUF985" evidence="1">
    <location>
        <begin position="6"/>
        <end position="137"/>
    </location>
</feature>
<dbReference type="InterPro" id="IPR011051">
    <property type="entry name" value="RmlC_Cupin_sf"/>
</dbReference>
<dbReference type="KEGG" id="lfo:LMK00_03050"/>
<dbReference type="InterPro" id="IPR014710">
    <property type="entry name" value="RmlC-like_jellyroll"/>
</dbReference>
<name>A0A9Q8Y3A1_9LACT</name>
<dbReference type="Gene3D" id="2.60.120.10">
    <property type="entry name" value="Jelly Rolls"/>
    <property type="match status" value="1"/>
</dbReference>
<sequence>MTNYKDWIKDLGLLPHPEGGYYKETYLHPETLFTQKGERSLSSSCLFLLTEENPSHLHRLSADETWFYHSGNALTVHCIFPDGNYEEVKIGPDVKKGQLLSWTVPAGTIFGSTVKSGYALVSCVVTPAFTFEDFELFTQEQLINRYPHLEKIIKQLAYE</sequence>
<dbReference type="PANTHER" id="PTHR33387">
    <property type="entry name" value="RMLC-LIKE JELLY ROLL FOLD PROTEIN"/>
    <property type="match status" value="1"/>
</dbReference>
<dbReference type="CDD" id="cd06121">
    <property type="entry name" value="cupin_YML079wp"/>
    <property type="match status" value="1"/>
</dbReference>